<accession>A0A2P5BVX9</accession>
<evidence type="ECO:0000313" key="1">
    <source>
        <dbReference type="EMBL" id="PON52931.1"/>
    </source>
</evidence>
<dbReference type="Proteomes" id="UP000237105">
    <property type="component" value="Unassembled WGS sequence"/>
</dbReference>
<gene>
    <name evidence="1" type="ORF">PanWU01x14_206140</name>
</gene>
<keyword evidence="2" id="KW-1185">Reference proteome</keyword>
<sequence length="122" mass="14132">MAFTKANPYKHVPLDQWSILCDCFGFDEFERNPDTREPMSPIDYFESRHLKSTGWRNEYIQEKHAEMVTSKKGLRALPRLKSVEGPRAASTGQVIEIIATLKQQLAEKDVEHARQIDDTQRL</sequence>
<organism evidence="1 2">
    <name type="scientific">Parasponia andersonii</name>
    <name type="common">Sponia andersonii</name>
    <dbReference type="NCBI Taxonomy" id="3476"/>
    <lineage>
        <taxon>Eukaryota</taxon>
        <taxon>Viridiplantae</taxon>
        <taxon>Streptophyta</taxon>
        <taxon>Embryophyta</taxon>
        <taxon>Tracheophyta</taxon>
        <taxon>Spermatophyta</taxon>
        <taxon>Magnoliopsida</taxon>
        <taxon>eudicotyledons</taxon>
        <taxon>Gunneridae</taxon>
        <taxon>Pentapetalae</taxon>
        <taxon>rosids</taxon>
        <taxon>fabids</taxon>
        <taxon>Rosales</taxon>
        <taxon>Cannabaceae</taxon>
        <taxon>Parasponia</taxon>
    </lineage>
</organism>
<dbReference type="OrthoDB" id="1745817at2759"/>
<name>A0A2P5BVX9_PARAD</name>
<dbReference type="AlphaFoldDB" id="A0A2P5BVX9"/>
<protein>
    <submittedName>
        <fullName evidence="1">Uncharacterized protein</fullName>
    </submittedName>
</protein>
<proteinExistence type="predicted"/>
<dbReference type="EMBL" id="JXTB01000213">
    <property type="protein sequence ID" value="PON52931.1"/>
    <property type="molecule type" value="Genomic_DNA"/>
</dbReference>
<reference evidence="2" key="1">
    <citation type="submission" date="2016-06" db="EMBL/GenBank/DDBJ databases">
        <title>Parallel loss of symbiosis genes in relatives of nitrogen-fixing non-legume Parasponia.</title>
        <authorList>
            <person name="Van Velzen R."/>
            <person name="Holmer R."/>
            <person name="Bu F."/>
            <person name="Rutten L."/>
            <person name="Van Zeijl A."/>
            <person name="Liu W."/>
            <person name="Santuari L."/>
            <person name="Cao Q."/>
            <person name="Sharma T."/>
            <person name="Shen D."/>
            <person name="Roswanjaya Y."/>
            <person name="Wardhani T."/>
            <person name="Kalhor M.S."/>
            <person name="Jansen J."/>
            <person name="Van den Hoogen J."/>
            <person name="Gungor B."/>
            <person name="Hartog M."/>
            <person name="Hontelez J."/>
            <person name="Verver J."/>
            <person name="Yang W.-C."/>
            <person name="Schijlen E."/>
            <person name="Repin R."/>
            <person name="Schilthuizen M."/>
            <person name="Schranz E."/>
            <person name="Heidstra R."/>
            <person name="Miyata K."/>
            <person name="Fedorova E."/>
            <person name="Kohlen W."/>
            <person name="Bisseling T."/>
            <person name="Smit S."/>
            <person name="Geurts R."/>
        </authorList>
    </citation>
    <scope>NUCLEOTIDE SEQUENCE [LARGE SCALE GENOMIC DNA]</scope>
    <source>
        <strain evidence="2">cv. WU1-14</strain>
    </source>
</reference>
<comment type="caution">
    <text evidence="1">The sequence shown here is derived from an EMBL/GenBank/DDBJ whole genome shotgun (WGS) entry which is preliminary data.</text>
</comment>
<evidence type="ECO:0000313" key="2">
    <source>
        <dbReference type="Proteomes" id="UP000237105"/>
    </source>
</evidence>